<feature type="transmembrane region" description="Helical" evidence="5">
    <location>
        <begin position="91"/>
        <end position="111"/>
    </location>
</feature>
<dbReference type="EMBL" id="CP102487">
    <property type="protein sequence ID" value="UUX58472.1"/>
    <property type="molecule type" value="Genomic_DNA"/>
</dbReference>
<dbReference type="AlphaFoldDB" id="A0AA94XUM8"/>
<dbReference type="InterPro" id="IPR013130">
    <property type="entry name" value="Fe3_Rdtase_TM_dom"/>
</dbReference>
<feature type="transmembrane region" description="Helical" evidence="5">
    <location>
        <begin position="12"/>
        <end position="30"/>
    </location>
</feature>
<keyword evidence="2 5" id="KW-0812">Transmembrane</keyword>
<evidence type="ECO:0000313" key="7">
    <source>
        <dbReference type="EMBL" id="UUX58472.1"/>
    </source>
</evidence>
<evidence type="ECO:0000256" key="5">
    <source>
        <dbReference type="SAM" id="Phobius"/>
    </source>
</evidence>
<keyword evidence="3 5" id="KW-1133">Transmembrane helix</keyword>
<feature type="transmembrane region" description="Helical" evidence="5">
    <location>
        <begin position="51"/>
        <end position="71"/>
    </location>
</feature>
<feature type="transmembrane region" description="Helical" evidence="5">
    <location>
        <begin position="148"/>
        <end position="170"/>
    </location>
</feature>
<keyword evidence="4 5" id="KW-0472">Membrane</keyword>
<accession>A0AA94XUM8</accession>
<dbReference type="GO" id="GO:0016020">
    <property type="term" value="C:membrane"/>
    <property type="evidence" value="ECO:0007669"/>
    <property type="project" value="UniProtKB-SubCell"/>
</dbReference>
<evidence type="ECO:0000256" key="4">
    <source>
        <dbReference type="ARBA" id="ARBA00023136"/>
    </source>
</evidence>
<evidence type="ECO:0000259" key="6">
    <source>
        <dbReference type="Pfam" id="PF01794"/>
    </source>
</evidence>
<reference evidence="7" key="1">
    <citation type="journal article" date="2022" name="Pest Manag. Sci.">
        <title>Glutamicibacter halophytocola-mediated host fitness of potato tuber moth on Solanaceae crops.</title>
        <authorList>
            <person name="Wang W."/>
            <person name="Xiao G."/>
            <person name="Du G."/>
            <person name="Chang L."/>
            <person name="Yang Y."/>
            <person name="Ye J."/>
            <person name="Chen B."/>
        </authorList>
    </citation>
    <scope>NUCLEOTIDE SEQUENCE</scope>
    <source>
        <strain evidence="7">S2</strain>
    </source>
</reference>
<evidence type="ECO:0000256" key="2">
    <source>
        <dbReference type="ARBA" id="ARBA00022692"/>
    </source>
</evidence>
<evidence type="ECO:0000256" key="1">
    <source>
        <dbReference type="ARBA" id="ARBA00004141"/>
    </source>
</evidence>
<dbReference type="RefSeq" id="WP_257745483.1">
    <property type="nucleotide sequence ID" value="NZ_CP102487.1"/>
</dbReference>
<dbReference type="Pfam" id="PF01794">
    <property type="entry name" value="Ferric_reduct"/>
    <property type="match status" value="1"/>
</dbReference>
<comment type="subcellular location">
    <subcellularLocation>
        <location evidence="1">Membrane</location>
        <topology evidence="1">Multi-pass membrane protein</topology>
    </subcellularLocation>
</comment>
<sequence>MDELFWSIARTSGIISLCLLTGSLLLGIMARSGRSFGALSRYTQSLLHRSFSLLSVLFAALHVIALLADSYARVHLIDLLIPFFGEYRPFWQGLGTVGLLLMLAVSLTGLLRQRLSLPVFRGIHLASYLLWPIAVAHGLGNGSDAGAVWYRVITVVSIALVAAAGIWRLTGNYADHASARRLAREGAKP</sequence>
<name>A0AA94XUM8_9MICC</name>
<gene>
    <name evidence="7" type="ORF">NUH22_14395</name>
</gene>
<dbReference type="Proteomes" id="UP001060018">
    <property type="component" value="Chromosome"/>
</dbReference>
<proteinExistence type="predicted"/>
<organism evidence="7 8">
    <name type="scientific">Glutamicibacter halophytocola</name>
    <dbReference type="NCBI Taxonomy" id="1933880"/>
    <lineage>
        <taxon>Bacteria</taxon>
        <taxon>Bacillati</taxon>
        <taxon>Actinomycetota</taxon>
        <taxon>Actinomycetes</taxon>
        <taxon>Micrococcales</taxon>
        <taxon>Micrococcaceae</taxon>
        <taxon>Glutamicibacter</taxon>
    </lineage>
</organism>
<protein>
    <submittedName>
        <fullName evidence="7">Ferric reductase-like transmembrane domain-containing protein</fullName>
    </submittedName>
</protein>
<feature type="transmembrane region" description="Helical" evidence="5">
    <location>
        <begin position="123"/>
        <end position="142"/>
    </location>
</feature>
<feature type="domain" description="Ferric oxidoreductase" evidence="6">
    <location>
        <begin position="13"/>
        <end position="134"/>
    </location>
</feature>
<evidence type="ECO:0000313" key="8">
    <source>
        <dbReference type="Proteomes" id="UP001060018"/>
    </source>
</evidence>
<evidence type="ECO:0000256" key="3">
    <source>
        <dbReference type="ARBA" id="ARBA00022989"/>
    </source>
</evidence>